<accession>A0ABU2TB29</accession>
<gene>
    <name evidence="1" type="ORF">RM550_20830</name>
</gene>
<dbReference type="Proteomes" id="UP001180551">
    <property type="component" value="Unassembled WGS sequence"/>
</dbReference>
<evidence type="ECO:0000313" key="2">
    <source>
        <dbReference type="Proteomes" id="UP001180551"/>
    </source>
</evidence>
<dbReference type="RefSeq" id="WP_311625250.1">
    <property type="nucleotide sequence ID" value="NZ_JAVRFE010000027.1"/>
</dbReference>
<reference evidence="1" key="1">
    <citation type="submission" date="2024-05" db="EMBL/GenBank/DDBJ databases">
        <title>30 novel species of actinomycetes from the DSMZ collection.</title>
        <authorList>
            <person name="Nouioui I."/>
        </authorList>
    </citation>
    <scope>NUCLEOTIDE SEQUENCE</scope>
    <source>
        <strain evidence="1">DSM 41527</strain>
    </source>
</reference>
<evidence type="ECO:0000313" key="1">
    <source>
        <dbReference type="EMBL" id="MDT0458151.1"/>
    </source>
</evidence>
<proteinExistence type="predicted"/>
<sequence length="100" mass="11827">MSKYLMPVSRDVEDYLDEIAEEMAGLFGISTAEAVARINYEWRDQSFEEEDDLIFHELPEHWAYVLYYRGTVPYWDPEADRQEWNIRAAPSADDSAWTLE</sequence>
<organism evidence="1 2">
    <name type="scientific">Streptomyces mooreae</name>
    <dbReference type="NCBI Taxonomy" id="3075523"/>
    <lineage>
        <taxon>Bacteria</taxon>
        <taxon>Bacillati</taxon>
        <taxon>Actinomycetota</taxon>
        <taxon>Actinomycetes</taxon>
        <taxon>Kitasatosporales</taxon>
        <taxon>Streptomycetaceae</taxon>
        <taxon>Streptomyces</taxon>
    </lineage>
</organism>
<dbReference type="EMBL" id="JAVRFE010000027">
    <property type="protein sequence ID" value="MDT0458151.1"/>
    <property type="molecule type" value="Genomic_DNA"/>
</dbReference>
<comment type="caution">
    <text evidence="1">The sequence shown here is derived from an EMBL/GenBank/DDBJ whole genome shotgun (WGS) entry which is preliminary data.</text>
</comment>
<name>A0ABU2TB29_9ACTN</name>
<keyword evidence="2" id="KW-1185">Reference proteome</keyword>
<protein>
    <submittedName>
        <fullName evidence="1">Uncharacterized protein</fullName>
    </submittedName>
</protein>